<reference evidence="2" key="1">
    <citation type="submission" date="2016-10" db="EMBL/GenBank/DDBJ databases">
        <authorList>
            <person name="Varghese N."/>
            <person name="Submissions S."/>
        </authorList>
    </citation>
    <scope>NUCLEOTIDE SEQUENCE [LARGE SCALE GENOMIC DNA]</scope>
    <source>
        <strain evidence="2">CGMCC 1.10783</strain>
    </source>
</reference>
<dbReference type="Proteomes" id="UP000182130">
    <property type="component" value="Unassembled WGS sequence"/>
</dbReference>
<name>A0A1G8R5K5_9MICC</name>
<dbReference type="RefSeq" id="WP_074588907.1">
    <property type="nucleotide sequence ID" value="NZ_FNEI01000007.1"/>
</dbReference>
<dbReference type="AlphaFoldDB" id="A0A1G8R5K5"/>
<dbReference type="Pfam" id="PF13376">
    <property type="entry name" value="OmdA"/>
    <property type="match status" value="1"/>
</dbReference>
<keyword evidence="2" id="KW-1185">Reference proteome</keyword>
<gene>
    <name evidence="1" type="ORF">SAMN05216555_107101</name>
</gene>
<proteinExistence type="predicted"/>
<protein>
    <submittedName>
        <fullName evidence="1">Uncharacterized conserved protein YdeI, YjbR/CyaY-like superfamily, DUF1801 family</fullName>
    </submittedName>
</protein>
<evidence type="ECO:0000313" key="1">
    <source>
        <dbReference type="EMBL" id="SDJ12247.1"/>
    </source>
</evidence>
<accession>A0A1G8R5K5</accession>
<sequence>MGTQAQPLAFRDGSEWEAWLEANHATEGEAWLLIGKKNSGAPLLAIEDALDGALCFGWIDGQRKGFDESSFLQRYSKRSSRSSWSRVNVGKAEALIASGRMQPGGFAQIEAAKADGRWEAAYESQRTTEIPDDATAAIAADPAAAVAFEQLGRTARYALILPLLKARTPESRAKLLAGVVRKLAAGA</sequence>
<organism evidence="1 2">
    <name type="scientific">Arthrobacter cupressi</name>
    <dbReference type="NCBI Taxonomy" id="1045773"/>
    <lineage>
        <taxon>Bacteria</taxon>
        <taxon>Bacillati</taxon>
        <taxon>Actinomycetota</taxon>
        <taxon>Actinomycetes</taxon>
        <taxon>Micrococcales</taxon>
        <taxon>Micrococcaceae</taxon>
        <taxon>Arthrobacter</taxon>
    </lineage>
</organism>
<dbReference type="STRING" id="1045773.SAMN05216555_107101"/>
<dbReference type="OrthoDB" id="9796999at2"/>
<dbReference type="EMBL" id="FNEI01000007">
    <property type="protein sequence ID" value="SDJ12247.1"/>
    <property type="molecule type" value="Genomic_DNA"/>
</dbReference>
<evidence type="ECO:0000313" key="2">
    <source>
        <dbReference type="Proteomes" id="UP000182130"/>
    </source>
</evidence>